<feature type="compositionally biased region" description="Basic and acidic residues" evidence="1">
    <location>
        <begin position="33"/>
        <end position="47"/>
    </location>
</feature>
<proteinExistence type="predicted"/>
<sequence>MPGAEASGIAFLGGAGGECKAPTEGIRAATGRTDQEEHQKHQQDRPP</sequence>
<evidence type="ECO:0000313" key="3">
    <source>
        <dbReference type="Proteomes" id="UP000004956"/>
    </source>
</evidence>
<keyword evidence="3" id="KW-1185">Reference proteome</keyword>
<dbReference type="EMBL" id="AFBQ01000274">
    <property type="protein sequence ID" value="EHY30816.1"/>
    <property type="molecule type" value="Genomic_DNA"/>
</dbReference>
<protein>
    <submittedName>
        <fullName evidence="2">Uncharacterized protein</fullName>
    </submittedName>
</protein>
<gene>
    <name evidence="2" type="ORF">HMPREF9440_01841</name>
</gene>
<dbReference type="AlphaFoldDB" id="H3KGG1"/>
<dbReference type="Proteomes" id="UP000004956">
    <property type="component" value="Unassembled WGS sequence"/>
</dbReference>
<comment type="caution">
    <text evidence="2">The sequence shown here is derived from an EMBL/GenBank/DDBJ whole genome shotgun (WGS) entry which is preliminary data.</text>
</comment>
<name>H3KGG1_9BURK</name>
<evidence type="ECO:0000256" key="1">
    <source>
        <dbReference type="SAM" id="MobiDB-lite"/>
    </source>
</evidence>
<accession>H3KGG1</accession>
<evidence type="ECO:0000313" key="2">
    <source>
        <dbReference type="EMBL" id="EHY30816.1"/>
    </source>
</evidence>
<organism evidence="2 3">
    <name type="scientific">Sutterella parvirubra YIT 11816</name>
    <dbReference type="NCBI Taxonomy" id="762967"/>
    <lineage>
        <taxon>Bacteria</taxon>
        <taxon>Pseudomonadati</taxon>
        <taxon>Pseudomonadota</taxon>
        <taxon>Betaproteobacteria</taxon>
        <taxon>Burkholderiales</taxon>
        <taxon>Sutterellaceae</taxon>
        <taxon>Sutterella</taxon>
    </lineage>
</organism>
<reference evidence="2 3" key="1">
    <citation type="submission" date="2011-11" db="EMBL/GenBank/DDBJ databases">
        <authorList>
            <person name="Weinstock G."/>
            <person name="Sodergren E."/>
            <person name="Clifton S."/>
            <person name="Fulton L."/>
            <person name="Fulton B."/>
            <person name="Courtney L."/>
            <person name="Fronick C."/>
            <person name="Harrison M."/>
            <person name="Strong C."/>
            <person name="Farmer C."/>
            <person name="Delahaunty K."/>
            <person name="Markovic C."/>
            <person name="Hall O."/>
            <person name="Minx P."/>
            <person name="Tomlinson C."/>
            <person name="Mitreva M."/>
            <person name="Hou S."/>
            <person name="Chen J."/>
            <person name="Wollam A."/>
            <person name="Pepin K.H."/>
            <person name="Johnson M."/>
            <person name="Bhonagiri V."/>
            <person name="Zhang X."/>
            <person name="Suruliraj S."/>
            <person name="Warren W."/>
            <person name="Chinwalla A."/>
            <person name="Mardis E.R."/>
            <person name="Wilson R.K."/>
        </authorList>
    </citation>
    <scope>NUCLEOTIDE SEQUENCE [LARGE SCALE GENOMIC DNA]</scope>
    <source>
        <strain evidence="2 3">YIT 11816</strain>
    </source>
</reference>
<feature type="region of interest" description="Disordered" evidence="1">
    <location>
        <begin position="1"/>
        <end position="47"/>
    </location>
</feature>
<dbReference type="HOGENOM" id="CLU_3174045_0_0_4"/>